<gene>
    <name evidence="2" type="ORF">SAMN05444682_10323</name>
</gene>
<protein>
    <submittedName>
        <fullName evidence="2">CubicO group peptidase, beta-lactamase class C family</fullName>
    </submittedName>
</protein>
<evidence type="ECO:0000313" key="2">
    <source>
        <dbReference type="EMBL" id="SFI24275.1"/>
    </source>
</evidence>
<dbReference type="AlphaFoldDB" id="A0A1I3GLA0"/>
<dbReference type="EMBL" id="FOQO01000003">
    <property type="protein sequence ID" value="SFI24275.1"/>
    <property type="molecule type" value="Genomic_DNA"/>
</dbReference>
<proteinExistence type="predicted"/>
<feature type="domain" description="Beta-lactamase-related" evidence="1">
    <location>
        <begin position="43"/>
        <end position="340"/>
    </location>
</feature>
<dbReference type="InterPro" id="IPR012338">
    <property type="entry name" value="Beta-lactam/transpept-like"/>
</dbReference>
<dbReference type="STRING" id="1477437.SAMN05444682_10323"/>
<name>A0A1I3GLA0_9SPHI</name>
<dbReference type="OrthoDB" id="1357763at2"/>
<dbReference type="SUPFAM" id="SSF56601">
    <property type="entry name" value="beta-lactamase/transpeptidase-like"/>
    <property type="match status" value="1"/>
</dbReference>
<keyword evidence="3" id="KW-1185">Reference proteome</keyword>
<dbReference type="Pfam" id="PF00144">
    <property type="entry name" value="Beta-lactamase"/>
    <property type="match status" value="1"/>
</dbReference>
<dbReference type="RefSeq" id="WP_090625838.1">
    <property type="nucleotide sequence ID" value="NZ_FOQO01000003.1"/>
</dbReference>
<dbReference type="PANTHER" id="PTHR43283">
    <property type="entry name" value="BETA-LACTAMASE-RELATED"/>
    <property type="match status" value="1"/>
</dbReference>
<evidence type="ECO:0000313" key="3">
    <source>
        <dbReference type="Proteomes" id="UP000198670"/>
    </source>
</evidence>
<dbReference type="Proteomes" id="UP000198670">
    <property type="component" value="Unassembled WGS sequence"/>
</dbReference>
<dbReference type="InterPro" id="IPR050789">
    <property type="entry name" value="Diverse_Enzym_Activities"/>
</dbReference>
<dbReference type="PANTHER" id="PTHR43283:SF18">
    <property type="match status" value="1"/>
</dbReference>
<accession>A0A1I3GLA0</accession>
<dbReference type="Gene3D" id="3.40.710.10">
    <property type="entry name" value="DD-peptidase/beta-lactamase superfamily"/>
    <property type="match status" value="1"/>
</dbReference>
<dbReference type="InterPro" id="IPR001466">
    <property type="entry name" value="Beta-lactam-related"/>
</dbReference>
<evidence type="ECO:0000259" key="1">
    <source>
        <dbReference type="Pfam" id="PF00144"/>
    </source>
</evidence>
<reference evidence="2 3" key="1">
    <citation type="submission" date="2016-10" db="EMBL/GenBank/DDBJ databases">
        <authorList>
            <person name="de Groot N.N."/>
        </authorList>
    </citation>
    <scope>NUCLEOTIDE SEQUENCE [LARGE SCALE GENOMIC DNA]</scope>
    <source>
        <strain evidence="2 3">RK1</strain>
    </source>
</reference>
<sequence length="356" mass="40086">MLKHQYDHVNKPLKALAFMLLFTIKSWGQVSNYDDKPISIAKLEQIITHAMDSLGVPGMSVAIINKGKVVYCKGFGFADIAKKKKVTATTFFEAASLSKPVFSYYVLTLAKEGKIDLTKPLYKYLPEPDILDDRYKKITAEMVLSHTTGLPNWRETPKMELAFAPGQGFAYSGEAYMYLAKVVANLKNITLWQLDENFQQEIAHPLKLKDFHFVITPKVGAKLAVAYQDGKPVEDKRDRSMFDPAGGLYANAPNFAKFLIVLMNQKESYGEMFKPFIQLPADDPLSSLFGISAWTLGLAEIKIGQSTNFWHGGNNLGYTSSFMIDPTKQFGYVFFTNADQCNGMKKVFETILWNRN</sequence>
<organism evidence="2 3">
    <name type="scientific">Parapedobacter indicus</name>
    <dbReference type="NCBI Taxonomy" id="1477437"/>
    <lineage>
        <taxon>Bacteria</taxon>
        <taxon>Pseudomonadati</taxon>
        <taxon>Bacteroidota</taxon>
        <taxon>Sphingobacteriia</taxon>
        <taxon>Sphingobacteriales</taxon>
        <taxon>Sphingobacteriaceae</taxon>
        <taxon>Parapedobacter</taxon>
    </lineage>
</organism>